<dbReference type="OrthoDB" id="10249311at2759"/>
<evidence type="ECO:0000313" key="2">
    <source>
        <dbReference type="EMBL" id="ELA41703.1"/>
    </source>
</evidence>
<evidence type="ECO:0000259" key="1">
    <source>
        <dbReference type="Pfam" id="PF01248"/>
    </source>
</evidence>
<dbReference type="InterPro" id="IPR029064">
    <property type="entry name" value="Ribosomal_eL30-like_sf"/>
</dbReference>
<dbReference type="AlphaFoldDB" id="L2GLE4"/>
<dbReference type="STRING" id="993615.L2GLE4"/>
<sequence length="119" mass="13433">MSQLVESLQEDLTVQSALKKVLQVCRNHDSLKIGASEVVRCLYQNAPLQLIIIPEDLFEDYKTIIMKKAEELSIPVVKIESRQELGELMPFSARKIGAVGVVDFIHDSREKAFIFSVSQ</sequence>
<organism evidence="2 3">
    <name type="scientific">Vittaforma corneae (strain ATCC 50505)</name>
    <name type="common">Microsporidian parasite</name>
    <name type="synonym">Nosema corneum</name>
    <dbReference type="NCBI Taxonomy" id="993615"/>
    <lineage>
        <taxon>Eukaryota</taxon>
        <taxon>Fungi</taxon>
        <taxon>Fungi incertae sedis</taxon>
        <taxon>Microsporidia</taxon>
        <taxon>Nosematidae</taxon>
        <taxon>Vittaforma</taxon>
    </lineage>
</organism>
<dbReference type="VEuPathDB" id="MicrosporidiaDB:VICG_01207"/>
<dbReference type="Gene3D" id="3.30.1330.30">
    <property type="match status" value="1"/>
</dbReference>
<name>L2GLE4_VITCO</name>
<dbReference type="RefSeq" id="XP_007604653.1">
    <property type="nucleotide sequence ID" value="XM_007604591.1"/>
</dbReference>
<feature type="domain" description="Ribosomal protein eL8/eL30/eS12/Gadd45" evidence="1">
    <location>
        <begin position="17"/>
        <end position="99"/>
    </location>
</feature>
<evidence type="ECO:0000313" key="3">
    <source>
        <dbReference type="Proteomes" id="UP000011082"/>
    </source>
</evidence>
<keyword evidence="3" id="KW-1185">Reference proteome</keyword>
<reference evidence="3" key="1">
    <citation type="submission" date="2011-05" db="EMBL/GenBank/DDBJ databases">
        <title>The genome sequence of Vittaforma corneae strain ATCC 50505.</title>
        <authorList>
            <consortium name="The Broad Institute Genome Sequencing Platform"/>
            <person name="Cuomo C."/>
            <person name="Didier E."/>
            <person name="Bowers L."/>
            <person name="Young S.K."/>
            <person name="Zeng Q."/>
            <person name="Gargeya S."/>
            <person name="Fitzgerald M."/>
            <person name="Haas B."/>
            <person name="Abouelleil A."/>
            <person name="Alvarado L."/>
            <person name="Arachchi H.M."/>
            <person name="Berlin A."/>
            <person name="Chapman S.B."/>
            <person name="Gearin G."/>
            <person name="Goldberg J."/>
            <person name="Griggs A."/>
            <person name="Gujja S."/>
            <person name="Hansen M."/>
            <person name="Heiman D."/>
            <person name="Howarth C."/>
            <person name="Larimer J."/>
            <person name="Lui A."/>
            <person name="MacDonald P.J.P."/>
            <person name="McCowen C."/>
            <person name="Montmayeur A."/>
            <person name="Murphy C."/>
            <person name="Neiman D."/>
            <person name="Pearson M."/>
            <person name="Priest M."/>
            <person name="Roberts A."/>
            <person name="Saif S."/>
            <person name="Shea T."/>
            <person name="Sisk P."/>
            <person name="Stolte C."/>
            <person name="Sykes S."/>
            <person name="Wortman J."/>
            <person name="Nusbaum C."/>
            <person name="Birren B."/>
        </authorList>
    </citation>
    <scope>NUCLEOTIDE SEQUENCE [LARGE SCALE GENOMIC DNA]</scope>
    <source>
        <strain evidence="3">ATCC 50505</strain>
    </source>
</reference>
<dbReference type="HOGENOM" id="CLU_2063295_0_0_1"/>
<protein>
    <recommendedName>
        <fullName evidence="1">Ribosomal protein eL8/eL30/eS12/Gadd45 domain-containing protein</fullName>
    </recommendedName>
</protein>
<dbReference type="Proteomes" id="UP000011082">
    <property type="component" value="Unassembled WGS sequence"/>
</dbReference>
<accession>L2GLE4</accession>
<dbReference type="EMBL" id="JH370139">
    <property type="protein sequence ID" value="ELA41703.1"/>
    <property type="molecule type" value="Genomic_DNA"/>
</dbReference>
<dbReference type="InParanoid" id="L2GLE4"/>
<dbReference type="GeneID" id="19881918"/>
<dbReference type="Pfam" id="PF01248">
    <property type="entry name" value="Ribosomal_L7Ae"/>
    <property type="match status" value="1"/>
</dbReference>
<proteinExistence type="predicted"/>
<gene>
    <name evidence="2" type="ORF">VICG_01207</name>
</gene>
<dbReference type="OMA" id="CLYQNAP"/>
<dbReference type="SUPFAM" id="SSF55315">
    <property type="entry name" value="L30e-like"/>
    <property type="match status" value="1"/>
</dbReference>
<dbReference type="InterPro" id="IPR004038">
    <property type="entry name" value="Ribosomal_eL8/eL30/eS12/Gad45"/>
</dbReference>